<evidence type="ECO:0000313" key="1">
    <source>
        <dbReference type="EMBL" id="GBL92943.1"/>
    </source>
</evidence>
<evidence type="ECO:0000313" key="2">
    <source>
        <dbReference type="Proteomes" id="UP000499080"/>
    </source>
</evidence>
<name>A0A4Y2BLX3_ARAVE</name>
<protein>
    <submittedName>
        <fullName evidence="1">Uncharacterized protein</fullName>
    </submittedName>
</protein>
<keyword evidence="2" id="KW-1185">Reference proteome</keyword>
<dbReference type="Proteomes" id="UP000499080">
    <property type="component" value="Unassembled WGS sequence"/>
</dbReference>
<dbReference type="EMBL" id="BGPR01000090">
    <property type="protein sequence ID" value="GBL92943.1"/>
    <property type="molecule type" value="Genomic_DNA"/>
</dbReference>
<comment type="caution">
    <text evidence="1">The sequence shown here is derived from an EMBL/GenBank/DDBJ whole genome shotgun (WGS) entry which is preliminary data.</text>
</comment>
<reference evidence="1 2" key="1">
    <citation type="journal article" date="2019" name="Sci. Rep.">
        <title>Orb-weaving spider Araneus ventricosus genome elucidates the spidroin gene catalogue.</title>
        <authorList>
            <person name="Kono N."/>
            <person name="Nakamura H."/>
            <person name="Ohtoshi R."/>
            <person name="Moran D.A.P."/>
            <person name="Shinohara A."/>
            <person name="Yoshida Y."/>
            <person name="Fujiwara M."/>
            <person name="Mori M."/>
            <person name="Tomita M."/>
            <person name="Arakawa K."/>
        </authorList>
    </citation>
    <scope>NUCLEOTIDE SEQUENCE [LARGE SCALE GENOMIC DNA]</scope>
</reference>
<proteinExistence type="predicted"/>
<gene>
    <name evidence="1" type="ORF">AVEN_54595_1</name>
</gene>
<organism evidence="1 2">
    <name type="scientific">Araneus ventricosus</name>
    <name type="common">Orbweaver spider</name>
    <name type="synonym">Epeira ventricosa</name>
    <dbReference type="NCBI Taxonomy" id="182803"/>
    <lineage>
        <taxon>Eukaryota</taxon>
        <taxon>Metazoa</taxon>
        <taxon>Ecdysozoa</taxon>
        <taxon>Arthropoda</taxon>
        <taxon>Chelicerata</taxon>
        <taxon>Arachnida</taxon>
        <taxon>Araneae</taxon>
        <taxon>Araneomorphae</taxon>
        <taxon>Entelegynae</taxon>
        <taxon>Araneoidea</taxon>
        <taxon>Araneidae</taxon>
        <taxon>Araneus</taxon>
    </lineage>
</organism>
<dbReference type="AlphaFoldDB" id="A0A4Y2BLX3"/>
<accession>A0A4Y2BLX3</accession>
<sequence>MATVLEECTLEEQRSAVRFLLAKRLLSKDIHKEMFSVYSENRLSRKLSSYRSRNFLKDAQNLLTKNEKVALLRLRQMNHSGRLMK</sequence>